<dbReference type="EMBL" id="AJWJ01000337">
    <property type="protein sequence ID" value="KAF2071796.1"/>
    <property type="molecule type" value="Genomic_DNA"/>
</dbReference>
<dbReference type="Pfam" id="PF04212">
    <property type="entry name" value="MIT"/>
    <property type="match status" value="2"/>
</dbReference>
<evidence type="ECO:0000256" key="2">
    <source>
        <dbReference type="ARBA" id="ARBA00022833"/>
    </source>
</evidence>
<accession>A0A8J4PRK8</accession>
<comment type="caution">
    <text evidence="6">The sequence shown here is derived from an EMBL/GenBank/DDBJ whole genome shotgun (WGS) entry which is preliminary data.</text>
</comment>
<feature type="compositionally biased region" description="Low complexity" evidence="4">
    <location>
        <begin position="132"/>
        <end position="149"/>
    </location>
</feature>
<feature type="region of interest" description="Disordered" evidence="4">
    <location>
        <begin position="102"/>
        <end position="149"/>
    </location>
</feature>
<dbReference type="InterPro" id="IPR007330">
    <property type="entry name" value="MIT_dom"/>
</dbReference>
<sequence length="569" mass="63272">MSNEILSTGLTLVKSAVEADNQKNYSLASNLYEQAILNLKLALVQERDPAKNALISSKVEEYTQRNKFIKNLLATQPGLQQNNTNGASNTLINTFPSVPQSISPSSIIAQQQQQPQPPSPPMSNNTYVAFPNPSMVSNHNNNSNNNEALSKLNSLNFNNNIGAGPNANIGRVEAYEAAKNFSLKGRKEEEIKNYKGASGFYEQACSYFLISIKNEPDPTIKKNISAEAKVYLDRIETLKPYVLQQQQQQQHTASTLLNGFPSANSSNSSINTSGSINSSTSSFPSINNSQQQLQQQQQQFNNTSNNGFMIPTISNSMPSVQQQFLQNHQFNASNNSFNNSSSMLPSSFSGDKCSACGSNLSTNSIKALDRSWHPECFSVSIICAGCQKPFSLVNLSLKVRDNKAYHPTCFEGTTGLYQEETRKFTGTSKSLFFSIQLQRKFYRPGETIQFAFIIDNPSSKKVDKVVAYLHMTETRMEIVGTAYERKAKTTVKKLGRCEFYHSNRFPLVKDRFEGDFFFSIPPNVQPSEVAGVDASFVREYQLVVKCVGPPLKIMTVKLRFNLNLLDPLK</sequence>
<organism evidence="6 7">
    <name type="scientific">Polysphondylium violaceum</name>
    <dbReference type="NCBI Taxonomy" id="133409"/>
    <lineage>
        <taxon>Eukaryota</taxon>
        <taxon>Amoebozoa</taxon>
        <taxon>Evosea</taxon>
        <taxon>Eumycetozoa</taxon>
        <taxon>Dictyostelia</taxon>
        <taxon>Dictyosteliales</taxon>
        <taxon>Dictyosteliaceae</taxon>
        <taxon>Polysphondylium</taxon>
    </lineage>
</organism>
<dbReference type="Gene3D" id="1.20.58.80">
    <property type="entry name" value="Phosphotransferase system, lactose/cellobiose-type IIA subunit"/>
    <property type="match status" value="2"/>
</dbReference>
<dbReference type="InterPro" id="IPR036181">
    <property type="entry name" value="MIT_dom_sf"/>
</dbReference>
<evidence type="ECO:0000256" key="1">
    <source>
        <dbReference type="ARBA" id="ARBA00022723"/>
    </source>
</evidence>
<evidence type="ECO:0000256" key="3">
    <source>
        <dbReference type="PROSITE-ProRule" id="PRU00125"/>
    </source>
</evidence>
<dbReference type="SMART" id="SM01017">
    <property type="entry name" value="Arrestin_C"/>
    <property type="match status" value="1"/>
</dbReference>
<feature type="domain" description="LIM zinc-binding" evidence="5">
    <location>
        <begin position="351"/>
        <end position="416"/>
    </location>
</feature>
<dbReference type="SMART" id="SM00745">
    <property type="entry name" value="MIT"/>
    <property type="match status" value="2"/>
</dbReference>
<dbReference type="InterPro" id="IPR014756">
    <property type="entry name" value="Ig_E-set"/>
</dbReference>
<protein>
    <recommendedName>
        <fullName evidence="5">LIM zinc-binding domain-containing protein</fullName>
    </recommendedName>
</protein>
<dbReference type="SUPFAM" id="SSF116846">
    <property type="entry name" value="MIT domain"/>
    <property type="match status" value="2"/>
</dbReference>
<evidence type="ECO:0000313" key="6">
    <source>
        <dbReference type="EMBL" id="KAF2071796.1"/>
    </source>
</evidence>
<evidence type="ECO:0000313" key="7">
    <source>
        <dbReference type="Proteomes" id="UP000695562"/>
    </source>
</evidence>
<dbReference type="Pfam" id="PF02752">
    <property type="entry name" value="Arrestin_C"/>
    <property type="match status" value="1"/>
</dbReference>
<dbReference type="InterPro" id="IPR011022">
    <property type="entry name" value="Arrestin_C-like"/>
</dbReference>
<evidence type="ECO:0000259" key="5">
    <source>
        <dbReference type="PROSITE" id="PS50023"/>
    </source>
</evidence>
<keyword evidence="3" id="KW-0440">LIM domain</keyword>
<dbReference type="PROSITE" id="PS50023">
    <property type="entry name" value="LIM_DOMAIN_2"/>
    <property type="match status" value="1"/>
</dbReference>
<dbReference type="SUPFAM" id="SSF57716">
    <property type="entry name" value="Glucocorticoid receptor-like (DNA-binding domain)"/>
    <property type="match status" value="1"/>
</dbReference>
<evidence type="ECO:0000256" key="4">
    <source>
        <dbReference type="SAM" id="MobiDB-lite"/>
    </source>
</evidence>
<proteinExistence type="predicted"/>
<dbReference type="AlphaFoldDB" id="A0A8J4PRK8"/>
<dbReference type="Pfam" id="PF00412">
    <property type="entry name" value="LIM"/>
    <property type="match status" value="1"/>
</dbReference>
<dbReference type="OrthoDB" id="17591at2759"/>
<feature type="region of interest" description="Disordered" evidence="4">
    <location>
        <begin position="257"/>
        <end position="308"/>
    </location>
</feature>
<dbReference type="SUPFAM" id="SSF81296">
    <property type="entry name" value="E set domains"/>
    <property type="match status" value="1"/>
</dbReference>
<dbReference type="Gene3D" id="2.60.40.640">
    <property type="match status" value="1"/>
</dbReference>
<feature type="compositionally biased region" description="Low complexity" evidence="4">
    <location>
        <begin position="102"/>
        <end position="114"/>
    </location>
</feature>
<keyword evidence="2 3" id="KW-0862">Zinc</keyword>
<name>A0A8J4PRK8_9MYCE</name>
<dbReference type="GO" id="GO:0046872">
    <property type="term" value="F:metal ion binding"/>
    <property type="evidence" value="ECO:0007669"/>
    <property type="project" value="UniProtKB-KW"/>
</dbReference>
<reference evidence="6" key="1">
    <citation type="submission" date="2020-01" db="EMBL/GenBank/DDBJ databases">
        <title>Development of genomics and gene disruption for Polysphondylium violaceum indicates a role for the polyketide synthase stlB in stalk morphogenesis.</title>
        <authorList>
            <person name="Narita B."/>
            <person name="Kawabe Y."/>
            <person name="Kin K."/>
            <person name="Saito T."/>
            <person name="Gibbs R."/>
            <person name="Kuspa A."/>
            <person name="Muzny D."/>
            <person name="Queller D."/>
            <person name="Richards S."/>
            <person name="Strassman J."/>
            <person name="Sucgang R."/>
            <person name="Worley K."/>
            <person name="Schaap P."/>
        </authorList>
    </citation>
    <scope>NUCLEOTIDE SEQUENCE</scope>
    <source>
        <strain evidence="6">QSvi11</strain>
    </source>
</reference>
<dbReference type="InterPro" id="IPR014752">
    <property type="entry name" value="Arrestin-like_C"/>
</dbReference>
<dbReference type="Gene3D" id="2.10.110.10">
    <property type="entry name" value="Cysteine Rich Protein"/>
    <property type="match status" value="1"/>
</dbReference>
<gene>
    <name evidence="6" type="ORF">CYY_006880</name>
</gene>
<dbReference type="InterPro" id="IPR001781">
    <property type="entry name" value="Znf_LIM"/>
</dbReference>
<dbReference type="Proteomes" id="UP000695562">
    <property type="component" value="Unassembled WGS sequence"/>
</dbReference>
<keyword evidence="1 3" id="KW-0479">Metal-binding</keyword>
<dbReference type="CDD" id="cd02656">
    <property type="entry name" value="MIT"/>
    <property type="match status" value="2"/>
</dbReference>
<keyword evidence="7" id="KW-1185">Reference proteome</keyword>
<feature type="compositionally biased region" description="Low complexity" evidence="4">
    <location>
        <begin position="258"/>
        <end position="306"/>
    </location>
</feature>
<dbReference type="SMART" id="SM00132">
    <property type="entry name" value="LIM"/>
    <property type="match status" value="1"/>
</dbReference>